<dbReference type="AlphaFoldDB" id="I3UZP7"/>
<feature type="transmembrane region" description="Helical" evidence="6">
    <location>
        <begin position="53"/>
        <end position="73"/>
    </location>
</feature>
<feature type="transmembrane region" description="Helical" evidence="6">
    <location>
        <begin position="193"/>
        <end position="211"/>
    </location>
</feature>
<gene>
    <name evidence="8" type="ORF">YSA_07765</name>
</gene>
<evidence type="ECO:0000313" key="9">
    <source>
        <dbReference type="Proteomes" id="UP000005268"/>
    </source>
</evidence>
<dbReference type="InterPro" id="IPR037185">
    <property type="entry name" value="EmrE-like"/>
</dbReference>
<feature type="transmembrane region" description="Helical" evidence="6">
    <location>
        <begin position="161"/>
        <end position="181"/>
    </location>
</feature>
<reference evidence="8 9" key="1">
    <citation type="journal article" date="2012" name="J. Bacteriol.">
        <title>Complete Genome Sequence of the Naphthalene-Degrading Pseudomonas putida Strain ND6.</title>
        <authorList>
            <person name="Li S."/>
            <person name="Zhao H."/>
            <person name="Li Y."/>
            <person name="Niu S."/>
            <person name="Cai B."/>
        </authorList>
    </citation>
    <scope>NUCLEOTIDE SEQUENCE [LARGE SCALE GENOMIC DNA]</scope>
    <source>
        <strain evidence="8 9">ND6</strain>
    </source>
</reference>
<dbReference type="KEGG" id="ppi:YSA_07765"/>
<accession>I3UZP7</accession>
<dbReference type="EMBL" id="CP003588">
    <property type="protein sequence ID" value="AFK70968.1"/>
    <property type="molecule type" value="Genomic_DNA"/>
</dbReference>
<dbReference type="PANTHER" id="PTHR32322">
    <property type="entry name" value="INNER MEMBRANE TRANSPORTER"/>
    <property type="match status" value="1"/>
</dbReference>
<dbReference type="PATRIC" id="fig|231023.4.peg.3729"/>
<dbReference type="PANTHER" id="PTHR32322:SF2">
    <property type="entry name" value="EAMA DOMAIN-CONTAINING PROTEIN"/>
    <property type="match status" value="1"/>
</dbReference>
<evidence type="ECO:0000256" key="4">
    <source>
        <dbReference type="ARBA" id="ARBA00022989"/>
    </source>
</evidence>
<evidence type="ECO:0000256" key="5">
    <source>
        <dbReference type="ARBA" id="ARBA00023136"/>
    </source>
</evidence>
<dbReference type="GO" id="GO:0016020">
    <property type="term" value="C:membrane"/>
    <property type="evidence" value="ECO:0007669"/>
    <property type="project" value="UniProtKB-SubCell"/>
</dbReference>
<dbReference type="InterPro" id="IPR050638">
    <property type="entry name" value="AA-Vitamin_Transporters"/>
</dbReference>
<feature type="transmembrane region" description="Helical" evidence="6">
    <location>
        <begin position="276"/>
        <end position="294"/>
    </location>
</feature>
<dbReference type="InterPro" id="IPR000620">
    <property type="entry name" value="EamA_dom"/>
</dbReference>
<feature type="transmembrane region" description="Helical" evidence="6">
    <location>
        <begin position="108"/>
        <end position="128"/>
    </location>
</feature>
<dbReference type="Pfam" id="PF00892">
    <property type="entry name" value="EamA"/>
    <property type="match status" value="2"/>
</dbReference>
<feature type="transmembrane region" description="Helical" evidence="6">
    <location>
        <begin position="248"/>
        <end position="270"/>
    </location>
</feature>
<evidence type="ECO:0000256" key="3">
    <source>
        <dbReference type="ARBA" id="ARBA00022692"/>
    </source>
</evidence>
<comment type="similarity">
    <text evidence="2">Belongs to the EamA transporter family.</text>
</comment>
<keyword evidence="5 6" id="KW-0472">Membrane</keyword>
<keyword evidence="3 6" id="KW-0812">Transmembrane</keyword>
<dbReference type="Proteomes" id="UP000005268">
    <property type="component" value="Chromosome"/>
</dbReference>
<feature type="domain" description="EamA" evidence="7">
    <location>
        <begin position="163"/>
        <end position="294"/>
    </location>
</feature>
<organism evidence="8 9">
    <name type="scientific">Pseudomonas putida ND6</name>
    <dbReference type="NCBI Taxonomy" id="231023"/>
    <lineage>
        <taxon>Bacteria</taxon>
        <taxon>Pseudomonadati</taxon>
        <taxon>Pseudomonadota</taxon>
        <taxon>Gammaproteobacteria</taxon>
        <taxon>Pseudomonadales</taxon>
        <taxon>Pseudomonadaceae</taxon>
        <taxon>Pseudomonas</taxon>
    </lineage>
</organism>
<evidence type="ECO:0000256" key="2">
    <source>
        <dbReference type="ARBA" id="ARBA00007362"/>
    </source>
</evidence>
<proteinExistence type="inferred from homology"/>
<name>I3UZP7_PSEPU</name>
<keyword evidence="4 6" id="KW-1133">Transmembrane helix</keyword>
<evidence type="ECO:0000259" key="7">
    <source>
        <dbReference type="Pfam" id="PF00892"/>
    </source>
</evidence>
<protein>
    <recommendedName>
        <fullName evidence="7">EamA domain-containing protein</fullName>
    </recommendedName>
</protein>
<feature type="domain" description="EamA" evidence="7">
    <location>
        <begin position="26"/>
        <end position="151"/>
    </location>
</feature>
<feature type="transmembrane region" description="Helical" evidence="6">
    <location>
        <begin position="137"/>
        <end position="155"/>
    </location>
</feature>
<dbReference type="HOGENOM" id="CLU_033863_10_4_6"/>
<feature type="transmembrane region" description="Helical" evidence="6">
    <location>
        <begin position="217"/>
        <end position="241"/>
    </location>
</feature>
<evidence type="ECO:0000256" key="6">
    <source>
        <dbReference type="SAM" id="Phobius"/>
    </source>
</evidence>
<comment type="subcellular location">
    <subcellularLocation>
        <location evidence="1">Membrane</location>
        <topology evidence="1">Multi-pass membrane protein</topology>
    </subcellularLocation>
</comment>
<evidence type="ECO:0000256" key="1">
    <source>
        <dbReference type="ARBA" id="ARBA00004141"/>
    </source>
</evidence>
<feature type="transmembrane region" description="Helical" evidence="6">
    <location>
        <begin position="85"/>
        <end position="102"/>
    </location>
</feature>
<sequence>MAYLPTIRWQFMSVFTKTSVASAATTCLFVLLWSSGAIVSKLGLAHASPFAFLLLRSALALAGLLLIGPLLGLRWPRTRGSILRALGTGCVLLGAYQIFYLLALDTHVTPGVMATVMGVQPILTVVLMERQRSWSRLFGLGLGLGGLIMVVYQGINLGGVSLAGMLFALLALVSMTFGSILQKRITDNPMGTLPLQYLAGFAMCALFAPLQPLHVEWTGSFVGALLWMGLVVSLLATLLLYRLIAKGNLVNVTSLFYLVPAVTAVMDLLIFGNRLAPLSLLGMGLIVVGLLFVFRKPAARLAEA</sequence>
<dbReference type="SUPFAM" id="SSF103481">
    <property type="entry name" value="Multidrug resistance efflux transporter EmrE"/>
    <property type="match status" value="2"/>
</dbReference>
<evidence type="ECO:0000313" key="8">
    <source>
        <dbReference type="EMBL" id="AFK70968.1"/>
    </source>
</evidence>